<dbReference type="UCSC" id="uc008inl.2">
    <property type="organism name" value="mouse"/>
</dbReference>
<dbReference type="MGI" id="MGI:1861354">
    <property type="gene designation" value="Apbb1ip"/>
</dbReference>
<feature type="compositionally biased region" description="Pro residues" evidence="1">
    <location>
        <begin position="128"/>
        <end position="150"/>
    </location>
</feature>
<gene>
    <name evidence="3" type="primary">Apbb1ip</name>
</gene>
<reference evidence="2" key="5">
    <citation type="journal article" date="2002" name="Nature">
        <title>Analysis of the mouse transcriptome based on functional annotation of 60,770 full-length cDNAs.</title>
        <authorList>
            <consortium name="The FANTOM Consortium and the RIKEN Genome Exploration Research Group Phase I and II Team"/>
        </authorList>
    </citation>
    <scope>NUCLEOTIDE SEQUENCE</scope>
    <source>
        <strain evidence="2">C57BL/6J</strain>
        <tissue evidence="2">Cecum</tissue>
    </source>
</reference>
<protein>
    <recommendedName>
        <fullName evidence="4">Amyloid beta precursor protein binding family B member 1 interacting protein</fullName>
    </recommendedName>
</protein>
<organism evidence="2">
    <name type="scientific">Mus musculus</name>
    <name type="common">Mouse</name>
    <dbReference type="NCBI Taxonomy" id="10090"/>
    <lineage>
        <taxon>Eukaryota</taxon>
        <taxon>Metazoa</taxon>
        <taxon>Chordata</taxon>
        <taxon>Craniata</taxon>
        <taxon>Vertebrata</taxon>
        <taxon>Euteleostomi</taxon>
        <taxon>Mammalia</taxon>
        <taxon>Eutheria</taxon>
        <taxon>Euarchontoglires</taxon>
        <taxon>Glires</taxon>
        <taxon>Rodentia</taxon>
        <taxon>Myomorpha</taxon>
        <taxon>Muroidea</taxon>
        <taxon>Muridae</taxon>
        <taxon>Murinae</taxon>
        <taxon>Mus</taxon>
        <taxon>Mus</taxon>
    </lineage>
</organism>
<sequence>MGESNEDIDQMFSTLLGEMDLLTQSLGVDTLPPPDPNPPREEFNYTVGFKDLNESLNALEDQDLDALMADLVADISEAEQRTIQAQKESSQNQDRFALLRASDGQGTASGGYGASAAAIDVSHHEEALPPPPVEPMLDLLPPPPPPPPPELLSKEEEEAKAKADKIKLALEKLKEAKVKKVSYQTHLHRGVKLMMSYYSYR</sequence>
<reference evidence="2" key="2">
    <citation type="journal article" date="2000" name="Genome Res.">
        <title>Normalization and subtraction of cap-trapper-selected cDNAs to prepare full-length cDNA libraries for rapid discovery of new genes.</title>
        <authorList>
            <person name="Carninci P."/>
            <person name="Shibata Y."/>
            <person name="Hayatsu N."/>
            <person name="Sugahara Y."/>
            <person name="Shibata K."/>
            <person name="Itoh M."/>
            <person name="Konno H."/>
            <person name="Okazaki Y."/>
            <person name="Muramatsu M."/>
            <person name="Hayashizaki Y."/>
        </authorList>
    </citation>
    <scope>NUCLEOTIDE SEQUENCE</scope>
    <source>
        <strain evidence="2">C57BL/6J</strain>
        <tissue evidence="2">Cecum</tissue>
    </source>
</reference>
<feature type="region of interest" description="Disordered" evidence="1">
    <location>
        <begin position="126"/>
        <end position="160"/>
    </location>
</feature>
<name>Q3TS23_MOUSE</name>
<reference evidence="2" key="8">
    <citation type="journal article" date="2005" name="Science">
        <title>Antisense Transcription in the Mammalian Transcriptome.</title>
        <authorList>
            <consortium name="RIKEN Genome Exploration Research Group and Genome Science Group (Genome Network Project Core Group) and the FANTOM Consortium"/>
        </authorList>
    </citation>
    <scope>NUCLEOTIDE SEQUENCE</scope>
    <source>
        <strain evidence="2">C57BL/6J</strain>
        <tissue evidence="2">Cecum</tissue>
    </source>
</reference>
<reference evidence="2" key="1">
    <citation type="journal article" date="1999" name="Methods Enzymol.">
        <title>High-efficiency full-length cDNA cloning.</title>
        <authorList>
            <person name="Carninci P."/>
            <person name="Hayashizaki Y."/>
        </authorList>
    </citation>
    <scope>NUCLEOTIDE SEQUENCE</scope>
    <source>
        <strain evidence="2">C57BL/6J</strain>
        <tissue evidence="2">Cecum</tissue>
    </source>
</reference>
<accession>Q3TS23</accession>
<dbReference type="EMBL" id="AK162323">
    <property type="protein sequence ID" value="BAE36853.1"/>
    <property type="molecule type" value="mRNA"/>
</dbReference>
<dbReference type="AGR" id="MGI:1861354"/>
<evidence type="ECO:0000256" key="1">
    <source>
        <dbReference type="SAM" id="MobiDB-lite"/>
    </source>
</evidence>
<evidence type="ECO:0000313" key="3">
    <source>
        <dbReference type="MGI" id="MGI:1861354"/>
    </source>
</evidence>
<dbReference type="PANTHER" id="PTHR11243:SF14">
    <property type="entry name" value="AMYLOID BETA A4 PRECURSOR PROTEIN-BINDING FAMILY B MEMBER 1-INTERACTING PROTEIN"/>
    <property type="match status" value="1"/>
</dbReference>
<dbReference type="AlphaFoldDB" id="Q3TS23"/>
<dbReference type="PeptideAtlas" id="Q3TS23"/>
<reference evidence="2" key="3">
    <citation type="journal article" date="2000" name="Genome Res.">
        <title>RIKEN integrated sequence analysis (RISA) system--384-format sequencing pipeline with 384 multicapillary sequencer.</title>
        <authorList>
            <person name="Shibata K."/>
            <person name="Itoh M."/>
            <person name="Aizawa K."/>
            <person name="Nagaoka S."/>
            <person name="Sasaki N."/>
            <person name="Carninci P."/>
            <person name="Konno H."/>
            <person name="Akiyama J."/>
            <person name="Nishi K."/>
            <person name="Kitsunai T."/>
            <person name="Tashiro H."/>
            <person name="Itoh M."/>
            <person name="Sumi N."/>
            <person name="Ishii Y."/>
            <person name="Nakamura S."/>
            <person name="Hazama M."/>
            <person name="Nishine T."/>
            <person name="Harada A."/>
            <person name="Yamamoto R."/>
            <person name="Matsumoto H."/>
            <person name="Sakaguchi S."/>
            <person name="Ikegami T."/>
            <person name="Kashiwagi K."/>
            <person name="Fujiwake S."/>
            <person name="Inoue K."/>
            <person name="Togawa Y."/>
            <person name="Izawa M."/>
            <person name="Ohara E."/>
            <person name="Watahiki M."/>
            <person name="Yoneda Y."/>
            <person name="Ishikawa T."/>
            <person name="Ozawa K."/>
            <person name="Tanaka T."/>
            <person name="Matsuura S."/>
            <person name="Kawai J."/>
            <person name="Okazaki Y."/>
            <person name="Muramatsu M."/>
            <person name="Inoue Y."/>
            <person name="Kira A."/>
            <person name="Hayashizaki Y."/>
        </authorList>
    </citation>
    <scope>NUCLEOTIDE SEQUENCE</scope>
    <source>
        <strain evidence="2">C57BL/6J</strain>
        <tissue evidence="2">Cecum</tissue>
    </source>
</reference>
<reference evidence="2" key="6">
    <citation type="submission" date="2004-04" db="EMBL/GenBank/DDBJ databases">
        <authorList>
            <person name="Arakawa T."/>
            <person name="Carninci P."/>
            <person name="Fukuda S."/>
            <person name="Hashizume W."/>
            <person name="Hayashida K."/>
            <person name="Hori F."/>
            <person name="Iida J."/>
            <person name="Imamura K."/>
            <person name="Imotani K."/>
            <person name="Itoh M."/>
            <person name="Kanagawa S."/>
            <person name="Kawai J."/>
            <person name="Kojima M."/>
            <person name="Konno H."/>
            <person name="Murata M."/>
            <person name="Nakamura M."/>
            <person name="Ninomiya N."/>
            <person name="Nishiyori H."/>
            <person name="Nomura K."/>
            <person name="Ohno M."/>
            <person name="Sakazume N."/>
            <person name="Sano H."/>
            <person name="Sasaki D."/>
            <person name="Shibata K."/>
            <person name="Shiraki T."/>
            <person name="Tagami M."/>
            <person name="Tagami Y."/>
            <person name="Waki K."/>
            <person name="Watahiki A."/>
            <person name="Muramatsu M."/>
            <person name="Hayashizaki Y."/>
        </authorList>
    </citation>
    <scope>NUCLEOTIDE SEQUENCE</scope>
    <source>
        <strain evidence="2">C57BL/6J</strain>
        <tissue evidence="2">Cecum</tissue>
    </source>
</reference>
<evidence type="ECO:0008006" key="4">
    <source>
        <dbReference type="Google" id="ProtNLM"/>
    </source>
</evidence>
<dbReference type="InterPro" id="IPR039664">
    <property type="entry name" value="GRB/APBB1IP"/>
</dbReference>
<proteinExistence type="evidence at transcript level"/>
<evidence type="ECO:0000313" key="2">
    <source>
        <dbReference type="EMBL" id="BAE36853.1"/>
    </source>
</evidence>
<reference evidence="2" key="4">
    <citation type="journal article" date="2001" name="Nature">
        <title>Functional annotation of a full-length mouse cDNA collection.</title>
        <authorList>
            <consortium name="The RIKEN Genome Exploration Research Group Phase II Team and the FANTOM Consortium"/>
        </authorList>
    </citation>
    <scope>NUCLEOTIDE SEQUENCE</scope>
    <source>
        <strain evidence="2">C57BL/6J</strain>
        <tissue evidence="2">Cecum</tissue>
    </source>
</reference>
<dbReference type="PANTHER" id="PTHR11243">
    <property type="entry name" value="GROWTH FACTOR RECEPTOR-BOUND PROTEIN"/>
    <property type="match status" value="1"/>
</dbReference>
<reference evidence="2" key="7">
    <citation type="journal article" date="2005" name="Science">
        <title>The Transcriptional Landscape of the Mammalian Genome.</title>
        <authorList>
            <consortium name="The FANTOM Consortium"/>
            <consortium name="Riken Genome Exploration Research Group and Genome Science Group (Genome Network Project Core Group)"/>
        </authorList>
    </citation>
    <scope>NUCLEOTIDE SEQUENCE</scope>
    <source>
        <strain evidence="2">C57BL/6J</strain>
        <tissue evidence="2">Cecum</tissue>
    </source>
</reference>